<feature type="compositionally biased region" description="Polar residues" evidence="10">
    <location>
        <begin position="846"/>
        <end position="857"/>
    </location>
</feature>
<feature type="compositionally biased region" description="Pro residues" evidence="10">
    <location>
        <begin position="805"/>
        <end position="814"/>
    </location>
</feature>
<dbReference type="InterPro" id="IPR004942">
    <property type="entry name" value="Roadblock/LAMTOR2_dom"/>
</dbReference>
<evidence type="ECO:0000313" key="13">
    <source>
        <dbReference type="EMBL" id="GDY56111.1"/>
    </source>
</evidence>
<dbReference type="EC" id="2.7.13.3" evidence="3"/>
<feature type="region of interest" description="Disordered" evidence="10">
    <location>
        <begin position="694"/>
        <end position="901"/>
    </location>
</feature>
<keyword evidence="9" id="KW-0902">Two-component regulatory system</keyword>
<dbReference type="SMART" id="SM00387">
    <property type="entry name" value="HATPase_c"/>
    <property type="match status" value="1"/>
</dbReference>
<dbReference type="Pfam" id="PF03259">
    <property type="entry name" value="Robl_LC7"/>
    <property type="match status" value="1"/>
</dbReference>
<keyword evidence="7" id="KW-0418">Kinase</keyword>
<dbReference type="AlphaFoldDB" id="A0A4D4L3B8"/>
<proteinExistence type="predicted"/>
<dbReference type="PROSITE" id="PS50885">
    <property type="entry name" value="HAMP"/>
    <property type="match status" value="1"/>
</dbReference>
<dbReference type="PANTHER" id="PTHR45436:SF5">
    <property type="entry name" value="SENSOR HISTIDINE KINASE TRCS"/>
    <property type="match status" value="1"/>
</dbReference>
<dbReference type="GO" id="GO:0000160">
    <property type="term" value="P:phosphorelay signal transduction system"/>
    <property type="evidence" value="ECO:0007669"/>
    <property type="project" value="UniProtKB-KW"/>
</dbReference>
<dbReference type="EMBL" id="BJHW01000001">
    <property type="protein sequence ID" value="GDY56111.1"/>
    <property type="molecule type" value="Genomic_DNA"/>
</dbReference>
<accession>A0A4D4L3B8</accession>
<keyword evidence="6 11" id="KW-0812">Transmembrane</keyword>
<feature type="domain" description="HAMP" evidence="12">
    <location>
        <begin position="423"/>
        <end position="452"/>
    </location>
</feature>
<feature type="compositionally biased region" description="Basic residues" evidence="10">
    <location>
        <begin position="694"/>
        <end position="706"/>
    </location>
</feature>
<evidence type="ECO:0000256" key="5">
    <source>
        <dbReference type="ARBA" id="ARBA00022679"/>
    </source>
</evidence>
<evidence type="ECO:0000256" key="8">
    <source>
        <dbReference type="ARBA" id="ARBA00022989"/>
    </source>
</evidence>
<dbReference type="CDD" id="cd06225">
    <property type="entry name" value="HAMP"/>
    <property type="match status" value="1"/>
</dbReference>
<keyword evidence="14" id="KW-1185">Reference proteome</keyword>
<evidence type="ECO:0000256" key="2">
    <source>
        <dbReference type="ARBA" id="ARBA00004370"/>
    </source>
</evidence>
<comment type="catalytic activity">
    <reaction evidence="1">
        <text>ATP + protein L-histidine = ADP + protein N-phospho-L-histidine.</text>
        <dbReference type="EC" id="2.7.13.3"/>
    </reaction>
</comment>
<dbReference type="GO" id="GO:0005886">
    <property type="term" value="C:plasma membrane"/>
    <property type="evidence" value="ECO:0007669"/>
    <property type="project" value="TreeGrafter"/>
</dbReference>
<dbReference type="InterPro" id="IPR036890">
    <property type="entry name" value="HATPase_C_sf"/>
</dbReference>
<dbReference type="Gene3D" id="3.30.565.10">
    <property type="entry name" value="Histidine kinase-like ATPase, C-terminal domain"/>
    <property type="match status" value="1"/>
</dbReference>
<dbReference type="PANTHER" id="PTHR45436">
    <property type="entry name" value="SENSOR HISTIDINE KINASE YKOH"/>
    <property type="match status" value="1"/>
</dbReference>
<evidence type="ECO:0000256" key="7">
    <source>
        <dbReference type="ARBA" id="ARBA00022777"/>
    </source>
</evidence>
<reference evidence="13 14" key="1">
    <citation type="journal article" date="2020" name="Int. J. Syst. Evol. Microbiol.">
        <title>Reclassification of Streptomyces castelarensis and Streptomyces sporoclivatus as later heterotypic synonyms of Streptomyces antimycoticus.</title>
        <authorList>
            <person name="Komaki H."/>
            <person name="Tamura T."/>
        </authorList>
    </citation>
    <scope>NUCLEOTIDE SEQUENCE [LARGE SCALE GENOMIC DNA]</scope>
    <source>
        <strain evidence="13 14">NBRC 13459</strain>
    </source>
</reference>
<feature type="compositionally biased region" description="Basic residues" evidence="10">
    <location>
        <begin position="735"/>
        <end position="776"/>
    </location>
</feature>
<dbReference type="InterPro" id="IPR003594">
    <property type="entry name" value="HATPase_dom"/>
</dbReference>
<feature type="transmembrane region" description="Helical" evidence="11">
    <location>
        <begin position="359"/>
        <end position="380"/>
    </location>
</feature>
<dbReference type="GO" id="GO:0004673">
    <property type="term" value="F:protein histidine kinase activity"/>
    <property type="evidence" value="ECO:0007669"/>
    <property type="project" value="UniProtKB-EC"/>
</dbReference>
<dbReference type="Pfam" id="PF02518">
    <property type="entry name" value="HATPase_c"/>
    <property type="match status" value="1"/>
</dbReference>
<dbReference type="Pfam" id="PF00672">
    <property type="entry name" value="HAMP"/>
    <property type="match status" value="1"/>
</dbReference>
<evidence type="ECO:0000256" key="11">
    <source>
        <dbReference type="SAM" id="Phobius"/>
    </source>
</evidence>
<dbReference type="SUPFAM" id="SSF55874">
    <property type="entry name" value="ATPase domain of HSP90 chaperone/DNA topoisomerase II/histidine kinase"/>
    <property type="match status" value="1"/>
</dbReference>
<name>A0A4D4L3B8_STRVO</name>
<dbReference type="Gene3D" id="3.30.450.30">
    <property type="entry name" value="Dynein light chain 2a, cytoplasmic"/>
    <property type="match status" value="1"/>
</dbReference>
<organism evidence="13 14">
    <name type="scientific">Streptomyces violaceusniger</name>
    <dbReference type="NCBI Taxonomy" id="68280"/>
    <lineage>
        <taxon>Bacteria</taxon>
        <taxon>Bacillati</taxon>
        <taxon>Actinomycetota</taxon>
        <taxon>Actinomycetes</taxon>
        <taxon>Kitasatosporales</taxon>
        <taxon>Streptomycetaceae</taxon>
        <taxon>Streptomyces</taxon>
        <taxon>Streptomyces violaceusniger group</taxon>
    </lineage>
</organism>
<evidence type="ECO:0000256" key="3">
    <source>
        <dbReference type="ARBA" id="ARBA00012438"/>
    </source>
</evidence>
<feature type="region of interest" description="Disordered" evidence="10">
    <location>
        <begin position="1"/>
        <end position="46"/>
    </location>
</feature>
<evidence type="ECO:0000313" key="14">
    <source>
        <dbReference type="Proteomes" id="UP000301309"/>
    </source>
</evidence>
<keyword evidence="8 11" id="KW-1133">Transmembrane helix</keyword>
<dbReference type="SUPFAM" id="SSF103196">
    <property type="entry name" value="Roadblock/LC7 domain"/>
    <property type="match status" value="1"/>
</dbReference>
<evidence type="ECO:0000259" key="12">
    <source>
        <dbReference type="PROSITE" id="PS50885"/>
    </source>
</evidence>
<comment type="caution">
    <text evidence="13">The sequence shown here is derived from an EMBL/GenBank/DDBJ whole genome shotgun (WGS) entry which is preliminary data.</text>
</comment>
<dbReference type="Gene3D" id="6.10.340.10">
    <property type="match status" value="1"/>
</dbReference>
<evidence type="ECO:0000256" key="4">
    <source>
        <dbReference type="ARBA" id="ARBA00022553"/>
    </source>
</evidence>
<comment type="subcellular location">
    <subcellularLocation>
        <location evidence="2">Membrane</location>
    </subcellularLocation>
</comment>
<keyword evidence="4" id="KW-0597">Phosphoprotein</keyword>
<dbReference type="SMART" id="SM00304">
    <property type="entry name" value="HAMP"/>
    <property type="match status" value="1"/>
</dbReference>
<feature type="compositionally biased region" description="Pro residues" evidence="10">
    <location>
        <begin position="714"/>
        <end position="732"/>
    </location>
</feature>
<dbReference type="InterPro" id="IPR003660">
    <property type="entry name" value="HAMP_dom"/>
</dbReference>
<protein>
    <recommendedName>
        <fullName evidence="3">histidine kinase</fullName>
        <ecNumber evidence="3">2.7.13.3</ecNumber>
    </recommendedName>
</protein>
<dbReference type="SMART" id="SM00960">
    <property type="entry name" value="Robl_LC7"/>
    <property type="match status" value="1"/>
</dbReference>
<evidence type="ECO:0000256" key="10">
    <source>
        <dbReference type="SAM" id="MobiDB-lite"/>
    </source>
</evidence>
<sequence length="1043" mass="112759">MDTADPPADQEPSGHAPPHARSRRTAGREAGRTSGRTTGRKTGRKTEALGALLDRWPFRRKLNVLVIVPLTVVGALLGLAVNGEVRQALEADRIAGRVRDSDQVARLINDVQAEHREALLLSVQQESVRPGATLPSTADYRRAQRVTDERAADVRSAFGSALPKDESRALDYVQRLSVLRDKVERGSVPAAGIDPAYAAAVGYLIDGIGLDHFSDNPSSSAIEMVDAVMRADAAHAAFEGGVFSAQTRDANGLTEYTRAVGAHRVYEEQSERFARIADPDQVLRLDGIERNAEENGIEDRFAQLQIDPSSLQGQSPRQLRVAMAQGNRQAEARLEIARSLIGEIADRAESVSKNALYKALTLLALAVLGFAAWLTFSFLVRRSVVRPLAALTGAAHQVVEVADEELAKVEDDDTTDTTPLRPRPIPVPVRDEIGDLAEAFNKVQVTAAALLERQVLSRRNVGEMFGNVGRRVSNLTTRQLTLIDAVEREETAPDILERLYRIDHIAVRLQRNADSLMLLAGIRETELDARPTTLADVIRAALGQIEGYQRVSLRSETEGTVAPDIAGDLTLMLAELLENAVSFSPSDTPVEVVVRPGTDVTADGGALIEVIDHGLGLAAERLEEENARLVRRERLDLVPTKVLGLFVVGSLARRWGIRVTLSRTPGGGVTGSVWVPSALLVARGRGRSRRLRLLGRPRGRSRRWVRARQGPGGSPRPRPPPRLRPYGPPLPRPSGARRRRRRSRVCRGGSRRRPVRTRSRLRPRRRRTRRTSRTPGRRGPLGTSRTPERSRRPGRRGPPRTGRTPPRPPPPAPAPSAAASGARRSTRPPHWPTGRSPQRADPPTPTRSAPNSTSSRRPSAGRSGTAPPPPRPKPCHRHISDPGRSRAVTTPTDKSGTAEREATDLRAAAADFTWLLDRFATQTAGVVDAIAVSSDGLLIAVSQLREQADSERLAAIVSGVTSLAAGASGNYGLGDLNKVIIDLEGGHVLVSSIGCGAVLGVVTTKEAKLGNIAYEMTLFANRAGTALTPQLVMELKKSAGSVG</sequence>
<evidence type="ECO:0000256" key="1">
    <source>
        <dbReference type="ARBA" id="ARBA00000085"/>
    </source>
</evidence>
<gene>
    <name evidence="13" type="ORF">SVIO_067340</name>
</gene>
<keyword evidence="5" id="KW-0808">Transferase</keyword>
<evidence type="ECO:0000256" key="9">
    <source>
        <dbReference type="ARBA" id="ARBA00023012"/>
    </source>
</evidence>
<evidence type="ECO:0000256" key="6">
    <source>
        <dbReference type="ARBA" id="ARBA00022692"/>
    </source>
</evidence>
<dbReference type="InterPro" id="IPR050428">
    <property type="entry name" value="TCS_sensor_his_kinase"/>
</dbReference>
<dbReference type="Proteomes" id="UP000301309">
    <property type="component" value="Unassembled WGS sequence"/>
</dbReference>
<keyword evidence="11" id="KW-0472">Membrane</keyword>
<feature type="transmembrane region" description="Helical" evidence="11">
    <location>
        <begin position="62"/>
        <end position="81"/>
    </location>
</feature>